<feature type="transmembrane region" description="Helical" evidence="6">
    <location>
        <begin position="441"/>
        <end position="464"/>
    </location>
</feature>
<keyword evidence="8" id="KW-0813">Transport</keyword>
<comment type="subcellular location">
    <subcellularLocation>
        <location evidence="1">Cell membrane</location>
        <topology evidence="1">Multi-pass membrane protein</topology>
    </subcellularLocation>
</comment>
<dbReference type="EMBL" id="QRUB01000009">
    <property type="protein sequence ID" value="RGR27482.1"/>
    <property type="molecule type" value="Genomic_DNA"/>
</dbReference>
<dbReference type="RefSeq" id="WP_117917495.1">
    <property type="nucleotide sequence ID" value="NZ_CP081913.1"/>
</dbReference>
<dbReference type="Proteomes" id="UP000284161">
    <property type="component" value="Unassembled WGS sequence"/>
</dbReference>
<keyword evidence="5 6" id="KW-0472">Membrane</keyword>
<dbReference type="EMBL" id="WCLE01000002">
    <property type="protein sequence ID" value="KAB5316376.1"/>
    <property type="molecule type" value="Genomic_DNA"/>
</dbReference>
<proteinExistence type="predicted"/>
<evidence type="ECO:0000313" key="8">
    <source>
        <dbReference type="EMBL" id="RGR27482.1"/>
    </source>
</evidence>
<feature type="transmembrane region" description="Helical" evidence="6">
    <location>
        <begin position="12"/>
        <end position="30"/>
    </location>
</feature>
<keyword evidence="3 6" id="KW-0812">Transmembrane</keyword>
<protein>
    <submittedName>
        <fullName evidence="8">Sugar transporter</fullName>
    </submittedName>
</protein>
<name>A0A412E462_BACSE</name>
<evidence type="ECO:0000313" key="7">
    <source>
        <dbReference type="EMBL" id="KAB5316376.1"/>
    </source>
</evidence>
<evidence type="ECO:0000256" key="5">
    <source>
        <dbReference type="ARBA" id="ARBA00023136"/>
    </source>
</evidence>
<reference evidence="8 9" key="1">
    <citation type="submission" date="2018-08" db="EMBL/GenBank/DDBJ databases">
        <title>A genome reference for cultivated species of the human gut microbiota.</title>
        <authorList>
            <person name="Zou Y."/>
            <person name="Xue W."/>
            <person name="Luo G."/>
        </authorList>
    </citation>
    <scope>NUCLEOTIDE SEQUENCE [LARGE SCALE GENOMIC DNA]</scope>
    <source>
        <strain evidence="8 9">AF25-6</strain>
    </source>
</reference>
<feature type="transmembrane region" description="Helical" evidence="6">
    <location>
        <begin position="94"/>
        <end position="118"/>
    </location>
</feature>
<feature type="transmembrane region" description="Helical" evidence="6">
    <location>
        <begin position="165"/>
        <end position="182"/>
    </location>
</feature>
<organism evidence="8 9">
    <name type="scientific">Bacteroides stercoris</name>
    <dbReference type="NCBI Taxonomy" id="46506"/>
    <lineage>
        <taxon>Bacteria</taxon>
        <taxon>Pseudomonadati</taxon>
        <taxon>Bacteroidota</taxon>
        <taxon>Bacteroidia</taxon>
        <taxon>Bacteroidales</taxon>
        <taxon>Bacteroidaceae</taxon>
        <taxon>Bacteroides</taxon>
    </lineage>
</organism>
<evidence type="ECO:0000256" key="1">
    <source>
        <dbReference type="ARBA" id="ARBA00004651"/>
    </source>
</evidence>
<keyword evidence="4 6" id="KW-1133">Transmembrane helix</keyword>
<evidence type="ECO:0000313" key="10">
    <source>
        <dbReference type="Proteomes" id="UP000467334"/>
    </source>
</evidence>
<sequence length="514" mass="58399">MSESSRTAKSIKNAKVALIFYFINLVLQFFSRKVFLDYLGAEVLGLNTTAQNLIGFLNLAELGIGSAIAFTLYKPLHEKNTQVINEIVSVQGWLYRRVAYIVIAGACILMFFFPLIFAKAQVPLWYTYGSFIVLLVSTLLGYFVNYRQIVLTADQKEYKITLNIQGFKVIKVLLQILAISYLSNGYVYWMILELGMSVITAIVLDKLLKKEYPWLKTISSEGGRLRKKYPEIITKTKQVFYHQVATIVLAQTSPLIIYAYASLTLVAVYGNYMLIVTGVSLLMDALLRGINAGVGSLVAEGESKRIKDVFWELTSLRMWLASIACFGIYKFSHSFITLWVDGEFVLEHHAFVVLLLIAFINMTRTNDTFLAAYGLFQDVWAPLTEAGLNLALSILLGYFYGLIGILFGVLISMLLIVCGWKPFFLYKCGFHEGVGEYVVGYLKYVILIIISFVCISALTDHLFVLPIYSYATWGWLVFRVLSFYTLSSFLLFAIVDKSFRRWIIRIMMLFGYNK</sequence>
<feature type="transmembrane region" description="Helical" evidence="6">
    <location>
        <begin position="188"/>
        <end position="208"/>
    </location>
</feature>
<feature type="transmembrane region" description="Helical" evidence="6">
    <location>
        <begin position="346"/>
        <end position="363"/>
    </location>
</feature>
<accession>A0A412E462</accession>
<dbReference type="PANTHER" id="PTHR30250:SF26">
    <property type="entry name" value="PSMA PROTEIN"/>
    <property type="match status" value="1"/>
</dbReference>
<feature type="transmembrane region" description="Helical" evidence="6">
    <location>
        <begin position="476"/>
        <end position="495"/>
    </location>
</feature>
<feature type="transmembrane region" description="Helical" evidence="6">
    <location>
        <begin position="124"/>
        <end position="144"/>
    </location>
</feature>
<dbReference type="Proteomes" id="UP000467334">
    <property type="component" value="Unassembled WGS sequence"/>
</dbReference>
<evidence type="ECO:0000256" key="4">
    <source>
        <dbReference type="ARBA" id="ARBA00022989"/>
    </source>
</evidence>
<keyword evidence="2" id="KW-1003">Cell membrane</keyword>
<feature type="transmembrane region" description="Helical" evidence="6">
    <location>
        <begin position="398"/>
        <end position="420"/>
    </location>
</feature>
<comment type="caution">
    <text evidence="8">The sequence shown here is derived from an EMBL/GenBank/DDBJ whole genome shotgun (WGS) entry which is preliminary data.</text>
</comment>
<reference evidence="7 10" key="2">
    <citation type="journal article" date="2019" name="Nat. Med.">
        <title>A library of human gut bacterial isolates paired with longitudinal multiomics data enables mechanistic microbiome research.</title>
        <authorList>
            <person name="Poyet M."/>
            <person name="Groussin M."/>
            <person name="Gibbons S.M."/>
            <person name="Avila-Pacheco J."/>
            <person name="Jiang X."/>
            <person name="Kearney S.M."/>
            <person name="Perrotta A.R."/>
            <person name="Berdy B."/>
            <person name="Zhao S."/>
            <person name="Lieberman T.D."/>
            <person name="Swanson P.K."/>
            <person name="Smith M."/>
            <person name="Roesemann S."/>
            <person name="Alexander J.E."/>
            <person name="Rich S.A."/>
            <person name="Livny J."/>
            <person name="Vlamakis H."/>
            <person name="Clish C."/>
            <person name="Bullock K."/>
            <person name="Deik A."/>
            <person name="Scott J."/>
            <person name="Pierce K.A."/>
            <person name="Xavier R.J."/>
            <person name="Alm E.J."/>
        </authorList>
    </citation>
    <scope>NUCLEOTIDE SEQUENCE [LARGE SCALE GENOMIC DNA]</scope>
    <source>
        <strain evidence="7 10">BIOML-A6</strain>
    </source>
</reference>
<dbReference type="PANTHER" id="PTHR30250">
    <property type="entry name" value="PST FAMILY PREDICTED COLANIC ACID TRANSPORTER"/>
    <property type="match status" value="1"/>
</dbReference>
<dbReference type="GO" id="GO:0005886">
    <property type="term" value="C:plasma membrane"/>
    <property type="evidence" value="ECO:0007669"/>
    <property type="project" value="UniProtKB-SubCell"/>
</dbReference>
<evidence type="ECO:0000256" key="2">
    <source>
        <dbReference type="ARBA" id="ARBA00022475"/>
    </source>
</evidence>
<feature type="transmembrane region" description="Helical" evidence="6">
    <location>
        <begin position="50"/>
        <end position="73"/>
    </location>
</feature>
<feature type="transmembrane region" description="Helical" evidence="6">
    <location>
        <begin position="319"/>
        <end position="340"/>
    </location>
</feature>
<gene>
    <name evidence="8" type="ORF">DWY58_10885</name>
    <name evidence="7" type="ORF">F9958_00935</name>
</gene>
<evidence type="ECO:0000256" key="6">
    <source>
        <dbReference type="SAM" id="Phobius"/>
    </source>
</evidence>
<evidence type="ECO:0000313" key="9">
    <source>
        <dbReference type="Proteomes" id="UP000284161"/>
    </source>
</evidence>
<dbReference type="InterPro" id="IPR050833">
    <property type="entry name" value="Poly_Biosynth_Transport"/>
</dbReference>
<keyword evidence="8" id="KW-0762">Sugar transport</keyword>
<evidence type="ECO:0000256" key="3">
    <source>
        <dbReference type="ARBA" id="ARBA00022692"/>
    </source>
</evidence>
<dbReference type="AlphaFoldDB" id="A0A412E462"/>